<evidence type="ECO:0000256" key="1">
    <source>
        <dbReference type="ARBA" id="ARBA00023002"/>
    </source>
</evidence>
<dbReference type="InterPro" id="IPR051349">
    <property type="entry name" value="Hydrogenase_assoc-protein"/>
</dbReference>
<comment type="caution">
    <text evidence="2">The sequence shown here is derived from an EMBL/GenBank/DDBJ whole genome shotgun (WGS) entry which is preliminary data.</text>
</comment>
<dbReference type="GO" id="GO:0016491">
    <property type="term" value="F:oxidoreductase activity"/>
    <property type="evidence" value="ECO:0007669"/>
    <property type="project" value="UniProtKB-KW"/>
</dbReference>
<sequence>TKIGIGELTLPEFYDTVKTLNQTISVDYYLPGCPPPPDLVMNAVNAILKGELPEKGVVLAPNKALCDTCPTVFSIR</sequence>
<dbReference type="EMBL" id="BARV01031310">
    <property type="protein sequence ID" value="GAI36245.1"/>
    <property type="molecule type" value="Genomic_DNA"/>
</dbReference>
<evidence type="ECO:0000313" key="2">
    <source>
        <dbReference type="EMBL" id="GAI36245.1"/>
    </source>
</evidence>
<keyword evidence="1" id="KW-0560">Oxidoreductase</keyword>
<dbReference type="Gene3D" id="3.40.50.700">
    <property type="entry name" value="NADH:ubiquinone oxidoreductase-like, 20kDa subunit"/>
    <property type="match status" value="1"/>
</dbReference>
<proteinExistence type="predicted"/>
<protein>
    <submittedName>
        <fullName evidence="2">Uncharacterized protein</fullName>
    </submittedName>
</protein>
<dbReference type="PANTHER" id="PTHR42845">
    <property type="entry name" value="COENZYME F420-REDUCING HYDROGENASE, GAMMA SUBUNIT"/>
    <property type="match status" value="1"/>
</dbReference>
<dbReference type="PANTHER" id="PTHR42845:SF2">
    <property type="entry name" value="F420-NON-REDUCING HYDROGENASE VHU SUBUNIT G"/>
    <property type="match status" value="1"/>
</dbReference>
<feature type="non-terminal residue" evidence="2">
    <location>
        <position position="1"/>
    </location>
</feature>
<accession>X1PB35</accession>
<dbReference type="AlphaFoldDB" id="X1PB35"/>
<organism evidence="2">
    <name type="scientific">marine sediment metagenome</name>
    <dbReference type="NCBI Taxonomy" id="412755"/>
    <lineage>
        <taxon>unclassified sequences</taxon>
        <taxon>metagenomes</taxon>
        <taxon>ecological metagenomes</taxon>
    </lineage>
</organism>
<dbReference type="SUPFAM" id="SSF56770">
    <property type="entry name" value="HydA/Nqo6-like"/>
    <property type="match status" value="1"/>
</dbReference>
<dbReference type="InterPro" id="IPR037024">
    <property type="entry name" value="NiFe_Hase_small_N_sf"/>
</dbReference>
<reference evidence="2" key="1">
    <citation type="journal article" date="2014" name="Front. Microbiol.">
        <title>High frequency of phylogenetically diverse reductive dehalogenase-homologous genes in deep subseafloor sedimentary metagenomes.</title>
        <authorList>
            <person name="Kawai M."/>
            <person name="Futagami T."/>
            <person name="Toyoda A."/>
            <person name="Takaki Y."/>
            <person name="Nishi S."/>
            <person name="Hori S."/>
            <person name="Arai W."/>
            <person name="Tsubouchi T."/>
            <person name="Morono Y."/>
            <person name="Uchiyama I."/>
            <person name="Ito T."/>
            <person name="Fujiyama A."/>
            <person name="Inagaki F."/>
            <person name="Takami H."/>
        </authorList>
    </citation>
    <scope>NUCLEOTIDE SEQUENCE</scope>
    <source>
        <strain evidence="2">Expedition CK06-06</strain>
    </source>
</reference>
<gene>
    <name evidence="2" type="ORF">S06H3_49575</name>
</gene>
<name>X1PB35_9ZZZZ</name>